<dbReference type="PANTHER" id="PTHR34322">
    <property type="entry name" value="TRANSPOSASE, Y1_TNP DOMAIN-CONTAINING"/>
    <property type="match status" value="1"/>
</dbReference>
<protein>
    <recommendedName>
        <fullName evidence="3">Transposase IS200-like domain-containing protein</fullName>
    </recommendedName>
</protein>
<name>A0ABU3QZ35_9GAMM</name>
<reference evidence="1 2" key="1">
    <citation type="submission" date="2023-10" db="EMBL/GenBank/DDBJ databases">
        <title>Psychrosphaera aquimaarina strain SW33 isolated from seawater.</title>
        <authorList>
            <person name="Bayburt H."/>
            <person name="Kim J.M."/>
            <person name="Choi B.J."/>
            <person name="Jeon C.O."/>
        </authorList>
    </citation>
    <scope>NUCLEOTIDE SEQUENCE [LARGE SCALE GENOMIC DNA]</scope>
    <source>
        <strain evidence="1 2">KCTC 52743</strain>
    </source>
</reference>
<evidence type="ECO:0000313" key="2">
    <source>
        <dbReference type="Proteomes" id="UP001257914"/>
    </source>
</evidence>
<dbReference type="PANTHER" id="PTHR34322:SF2">
    <property type="entry name" value="TRANSPOSASE IS200-LIKE DOMAIN-CONTAINING PROTEIN"/>
    <property type="match status" value="1"/>
</dbReference>
<gene>
    <name evidence="1" type="ORF">RT723_05175</name>
</gene>
<dbReference type="Gene3D" id="3.30.70.1290">
    <property type="entry name" value="Transposase IS200-like"/>
    <property type="match status" value="1"/>
</dbReference>
<dbReference type="Proteomes" id="UP001257914">
    <property type="component" value="Unassembled WGS sequence"/>
</dbReference>
<dbReference type="EMBL" id="JAWCUA010000003">
    <property type="protein sequence ID" value="MDU0112400.1"/>
    <property type="molecule type" value="Genomic_DNA"/>
</dbReference>
<evidence type="ECO:0000313" key="1">
    <source>
        <dbReference type="EMBL" id="MDU0112400.1"/>
    </source>
</evidence>
<keyword evidence="2" id="KW-1185">Reference proteome</keyword>
<dbReference type="SUPFAM" id="SSF143422">
    <property type="entry name" value="Transposase IS200-like"/>
    <property type="match status" value="1"/>
</dbReference>
<organism evidence="1 2">
    <name type="scientific">Psychrosphaera aquimarina</name>
    <dbReference type="NCBI Taxonomy" id="2044854"/>
    <lineage>
        <taxon>Bacteria</taxon>
        <taxon>Pseudomonadati</taxon>
        <taxon>Pseudomonadota</taxon>
        <taxon>Gammaproteobacteria</taxon>
        <taxon>Alteromonadales</taxon>
        <taxon>Pseudoalteromonadaceae</taxon>
        <taxon>Psychrosphaera</taxon>
    </lineage>
</organism>
<dbReference type="InterPro" id="IPR036515">
    <property type="entry name" value="Transposase_17_sf"/>
</dbReference>
<dbReference type="RefSeq" id="WP_315946136.1">
    <property type="nucleotide sequence ID" value="NZ_JAWCUA010000003.1"/>
</dbReference>
<sequence length="218" mass="25528">MPRPRELQISLSDTPYYHCISRCVRRAFLCGEDKQTHQSYEHRRQWVEDKLLFLPQIFAIEVCAYAVMSNHTHLVLHVNEQQALNLNTTEVLTRWHKVFKGTLLTQKYQSLAENERDTLSQSELLTIEQTTVIYRKRLMDIKVTGRCIREDKAGHIDNNLPSILTRLNIEPESWLIMTKQFTTVFHGAVGNEHVLQNFSENLQLKRRPNLSSCRKLLA</sequence>
<comment type="caution">
    <text evidence="1">The sequence shown here is derived from an EMBL/GenBank/DDBJ whole genome shotgun (WGS) entry which is preliminary data.</text>
</comment>
<proteinExistence type="predicted"/>
<accession>A0ABU3QZ35</accession>
<evidence type="ECO:0008006" key="3">
    <source>
        <dbReference type="Google" id="ProtNLM"/>
    </source>
</evidence>